<keyword evidence="2" id="KW-1185">Reference proteome</keyword>
<comment type="caution">
    <text evidence="1">The sequence shown here is derived from an EMBL/GenBank/DDBJ whole genome shotgun (WGS) entry which is preliminary data.</text>
</comment>
<gene>
    <name evidence="1" type="ORF">AXFE_07270</name>
</gene>
<protein>
    <submittedName>
        <fullName evidence="1">Uncharacterized protein</fullName>
    </submittedName>
</protein>
<dbReference type="AlphaFoldDB" id="A0A0D8HKF6"/>
<name>A0A0D8HKF6_9ACTN</name>
<evidence type="ECO:0000313" key="1">
    <source>
        <dbReference type="EMBL" id="KJF18339.1"/>
    </source>
</evidence>
<evidence type="ECO:0000313" key="2">
    <source>
        <dbReference type="Proteomes" id="UP000032360"/>
    </source>
</evidence>
<accession>A0A0D8HKF6</accession>
<dbReference type="STRING" id="1280514.AXFE_07270"/>
<organism evidence="1 2">
    <name type="scientific">Acidithrix ferrooxidans</name>
    <dbReference type="NCBI Taxonomy" id="1280514"/>
    <lineage>
        <taxon>Bacteria</taxon>
        <taxon>Bacillati</taxon>
        <taxon>Actinomycetota</taxon>
        <taxon>Acidimicrobiia</taxon>
        <taxon>Acidimicrobiales</taxon>
        <taxon>Acidimicrobiaceae</taxon>
        <taxon>Acidithrix</taxon>
    </lineage>
</organism>
<dbReference type="EMBL" id="JXYS01000018">
    <property type="protein sequence ID" value="KJF18339.1"/>
    <property type="molecule type" value="Genomic_DNA"/>
</dbReference>
<proteinExistence type="predicted"/>
<reference evidence="1 2" key="1">
    <citation type="submission" date="2015-01" db="EMBL/GenBank/DDBJ databases">
        <title>Draft genome of the acidophilic iron oxidizer Acidithrix ferrooxidans strain Py-F3.</title>
        <authorList>
            <person name="Poehlein A."/>
            <person name="Eisen S."/>
            <person name="Schloemann M."/>
            <person name="Johnson B.D."/>
            <person name="Daniel R."/>
            <person name="Muehling M."/>
        </authorList>
    </citation>
    <scope>NUCLEOTIDE SEQUENCE [LARGE SCALE GENOMIC DNA]</scope>
    <source>
        <strain evidence="1 2">Py-F3</strain>
    </source>
</reference>
<dbReference type="Proteomes" id="UP000032360">
    <property type="component" value="Unassembled WGS sequence"/>
</dbReference>
<sequence>MAKSPSDELKDLTYSTVGFALLGLQRLMVARNDLSKSVNRAIGDLANMTEHLIGFRRD</sequence>